<dbReference type="InterPro" id="IPR002048">
    <property type="entry name" value="EF_hand_dom"/>
</dbReference>
<dbReference type="SUPFAM" id="SSF47473">
    <property type="entry name" value="EF-hand"/>
    <property type="match status" value="1"/>
</dbReference>
<evidence type="ECO:0000313" key="4">
    <source>
        <dbReference type="Proteomes" id="UP001195483"/>
    </source>
</evidence>
<dbReference type="Proteomes" id="UP001195483">
    <property type="component" value="Unassembled WGS sequence"/>
</dbReference>
<dbReference type="PROSITE" id="PS50222">
    <property type="entry name" value="EF_HAND_2"/>
    <property type="match status" value="1"/>
</dbReference>
<evidence type="ECO:0000259" key="2">
    <source>
        <dbReference type="PROSITE" id="PS50222"/>
    </source>
</evidence>
<keyword evidence="1" id="KW-0106">Calcium</keyword>
<dbReference type="InterPro" id="IPR018247">
    <property type="entry name" value="EF_Hand_1_Ca_BS"/>
</dbReference>
<dbReference type="AlphaFoldDB" id="A0AAE0WD58"/>
<accession>A0AAE0WD58</accession>
<dbReference type="Gene3D" id="1.10.238.10">
    <property type="entry name" value="EF-hand"/>
    <property type="match status" value="1"/>
</dbReference>
<dbReference type="GO" id="GO:0005509">
    <property type="term" value="F:calcium ion binding"/>
    <property type="evidence" value="ECO:0007669"/>
    <property type="project" value="InterPro"/>
</dbReference>
<evidence type="ECO:0000256" key="1">
    <source>
        <dbReference type="ARBA" id="ARBA00022837"/>
    </source>
</evidence>
<sequence length="117" mass="13189">MTKLQDEQTYCLAATGRPMSSLFRACDLDGSGYIDQSELAVICSELTNEEIREVFGHLDKDGDGKISVDEFSKGFRELSENFKERRKSRFSSTNSLDDNVAEEFMGNLDEGLKSLSW</sequence>
<name>A0AAE0WD58_9BIVA</name>
<dbReference type="PROSITE" id="PS00018">
    <property type="entry name" value="EF_HAND_1"/>
    <property type="match status" value="1"/>
</dbReference>
<feature type="domain" description="EF-hand" evidence="2">
    <location>
        <begin position="46"/>
        <end position="81"/>
    </location>
</feature>
<protein>
    <recommendedName>
        <fullName evidence="2">EF-hand domain-containing protein</fullName>
    </recommendedName>
</protein>
<gene>
    <name evidence="3" type="ORF">CHS0354_022200</name>
</gene>
<keyword evidence="4" id="KW-1185">Reference proteome</keyword>
<reference evidence="3" key="1">
    <citation type="journal article" date="2021" name="Genome Biol. Evol.">
        <title>A High-Quality Reference Genome for a Parasitic Bivalve with Doubly Uniparental Inheritance (Bivalvia: Unionida).</title>
        <authorList>
            <person name="Smith C.H."/>
        </authorList>
    </citation>
    <scope>NUCLEOTIDE SEQUENCE</scope>
    <source>
        <strain evidence="3">CHS0354</strain>
    </source>
</reference>
<evidence type="ECO:0000313" key="3">
    <source>
        <dbReference type="EMBL" id="KAK3610933.1"/>
    </source>
</evidence>
<comment type="caution">
    <text evidence="3">The sequence shown here is derived from an EMBL/GenBank/DDBJ whole genome shotgun (WGS) entry which is preliminary data.</text>
</comment>
<reference evidence="3" key="2">
    <citation type="journal article" date="2021" name="Genome Biol. Evol.">
        <title>Developing a high-quality reference genome for a parasitic bivalve with doubly uniparental inheritance (Bivalvia: Unionida).</title>
        <authorList>
            <person name="Smith C.H."/>
        </authorList>
    </citation>
    <scope>NUCLEOTIDE SEQUENCE</scope>
    <source>
        <strain evidence="3">CHS0354</strain>
        <tissue evidence="3">Mantle</tissue>
    </source>
</reference>
<dbReference type="Pfam" id="PF13499">
    <property type="entry name" value="EF-hand_7"/>
    <property type="match status" value="1"/>
</dbReference>
<proteinExistence type="predicted"/>
<dbReference type="SMART" id="SM00054">
    <property type="entry name" value="EFh"/>
    <property type="match status" value="2"/>
</dbReference>
<reference evidence="3" key="3">
    <citation type="submission" date="2023-05" db="EMBL/GenBank/DDBJ databases">
        <authorList>
            <person name="Smith C.H."/>
        </authorList>
    </citation>
    <scope>NUCLEOTIDE SEQUENCE</scope>
    <source>
        <strain evidence="3">CHS0354</strain>
        <tissue evidence="3">Mantle</tissue>
    </source>
</reference>
<dbReference type="CDD" id="cd00051">
    <property type="entry name" value="EFh"/>
    <property type="match status" value="1"/>
</dbReference>
<dbReference type="InterPro" id="IPR011992">
    <property type="entry name" value="EF-hand-dom_pair"/>
</dbReference>
<dbReference type="EMBL" id="JAEAOA010001342">
    <property type="protein sequence ID" value="KAK3610933.1"/>
    <property type="molecule type" value="Genomic_DNA"/>
</dbReference>
<organism evidence="3 4">
    <name type="scientific">Potamilus streckersoni</name>
    <dbReference type="NCBI Taxonomy" id="2493646"/>
    <lineage>
        <taxon>Eukaryota</taxon>
        <taxon>Metazoa</taxon>
        <taxon>Spiralia</taxon>
        <taxon>Lophotrochozoa</taxon>
        <taxon>Mollusca</taxon>
        <taxon>Bivalvia</taxon>
        <taxon>Autobranchia</taxon>
        <taxon>Heteroconchia</taxon>
        <taxon>Palaeoheterodonta</taxon>
        <taxon>Unionida</taxon>
        <taxon>Unionoidea</taxon>
        <taxon>Unionidae</taxon>
        <taxon>Ambleminae</taxon>
        <taxon>Lampsilini</taxon>
        <taxon>Potamilus</taxon>
    </lineage>
</organism>